<gene>
    <name evidence="2" type="ORF">GCM10011360_26660</name>
</gene>
<evidence type="ECO:0000313" key="2">
    <source>
        <dbReference type="EMBL" id="GGE37536.1"/>
    </source>
</evidence>
<dbReference type="RefSeq" id="WP_188478154.1">
    <property type="nucleotide sequence ID" value="NZ_BMFJ01000001.1"/>
</dbReference>
<keyword evidence="1" id="KW-0812">Transmembrane</keyword>
<keyword evidence="1" id="KW-0472">Membrane</keyword>
<keyword evidence="1" id="KW-1133">Transmembrane helix</keyword>
<dbReference type="AlphaFoldDB" id="A0A917AAK3"/>
<dbReference type="EMBL" id="BMFJ01000001">
    <property type="protein sequence ID" value="GGE37536.1"/>
    <property type="molecule type" value="Genomic_DNA"/>
</dbReference>
<dbReference type="InterPro" id="IPR011088">
    <property type="entry name" value="Phage_phiNM3_A0EWY4"/>
</dbReference>
<organism evidence="2 3">
    <name type="scientific">Primorskyibacter flagellatus</name>
    <dbReference type="NCBI Taxonomy" id="1387277"/>
    <lineage>
        <taxon>Bacteria</taxon>
        <taxon>Pseudomonadati</taxon>
        <taxon>Pseudomonadota</taxon>
        <taxon>Alphaproteobacteria</taxon>
        <taxon>Rhodobacterales</taxon>
        <taxon>Roseobacteraceae</taxon>
        <taxon>Primorskyibacter</taxon>
    </lineage>
</organism>
<keyword evidence="3" id="KW-1185">Reference proteome</keyword>
<accession>A0A917AAK3</accession>
<sequence>MKYIKWTFWILIALTVGAFLHYTLPQHDIVRITDTYEKRVDFGENSLFWAKEDIGTATGQINRDVFFIQTVKKNGKPLVYRNEDTGWSWPPYFKFDTSNLQAQASDLRSTGDNPRWVRVTHYGWRITFWTIFPNAIAMKPVDDPDAFYIPWLNIIILTVLFAIFWAIRVRWIRFRERRIDPLVEDVDEGWDSLTDSARERRGRLSRWFASWRR</sequence>
<proteinExistence type="predicted"/>
<comment type="caution">
    <text evidence="2">The sequence shown here is derived from an EMBL/GenBank/DDBJ whole genome shotgun (WGS) entry which is preliminary data.</text>
</comment>
<reference evidence="3" key="1">
    <citation type="journal article" date="2019" name="Int. J. Syst. Evol. Microbiol.">
        <title>The Global Catalogue of Microorganisms (GCM) 10K type strain sequencing project: providing services to taxonomists for standard genome sequencing and annotation.</title>
        <authorList>
            <consortium name="The Broad Institute Genomics Platform"/>
            <consortium name="The Broad Institute Genome Sequencing Center for Infectious Disease"/>
            <person name="Wu L."/>
            <person name="Ma J."/>
        </authorList>
    </citation>
    <scope>NUCLEOTIDE SEQUENCE [LARGE SCALE GENOMIC DNA]</scope>
    <source>
        <strain evidence="3">CGMCC 1.12664</strain>
    </source>
</reference>
<protein>
    <recommendedName>
        <fullName evidence="4">DUF1523 domain-containing protein</fullName>
    </recommendedName>
</protein>
<evidence type="ECO:0000256" key="1">
    <source>
        <dbReference type="SAM" id="Phobius"/>
    </source>
</evidence>
<evidence type="ECO:0008006" key="4">
    <source>
        <dbReference type="Google" id="ProtNLM"/>
    </source>
</evidence>
<feature type="transmembrane region" description="Helical" evidence="1">
    <location>
        <begin position="147"/>
        <end position="167"/>
    </location>
</feature>
<feature type="transmembrane region" description="Helical" evidence="1">
    <location>
        <begin position="6"/>
        <end position="24"/>
    </location>
</feature>
<dbReference type="Proteomes" id="UP000612855">
    <property type="component" value="Unassembled WGS sequence"/>
</dbReference>
<name>A0A917AAK3_9RHOB</name>
<dbReference type="Pfam" id="PF07509">
    <property type="entry name" value="DUF1523"/>
    <property type="match status" value="1"/>
</dbReference>
<evidence type="ECO:0000313" key="3">
    <source>
        <dbReference type="Proteomes" id="UP000612855"/>
    </source>
</evidence>